<keyword evidence="3" id="KW-1185">Reference proteome</keyword>
<name>K9ZZF6_DEIPD</name>
<reference evidence="3" key="1">
    <citation type="submission" date="2012-03" db="EMBL/GenBank/DDBJ databases">
        <title>Complete sequence of chromosome of Deinococcus peraridilitoris DSM 19664.</title>
        <authorList>
            <person name="Lucas S."/>
            <person name="Copeland A."/>
            <person name="Lapidus A."/>
            <person name="Glavina del Rio T."/>
            <person name="Dalin E."/>
            <person name="Tice H."/>
            <person name="Bruce D."/>
            <person name="Goodwin L."/>
            <person name="Pitluck S."/>
            <person name="Peters L."/>
            <person name="Mikhailova N."/>
            <person name="Lu M."/>
            <person name="Kyrpides N."/>
            <person name="Mavromatis K."/>
            <person name="Ivanova N."/>
            <person name="Brettin T."/>
            <person name="Detter J.C."/>
            <person name="Han C."/>
            <person name="Larimer F."/>
            <person name="Land M."/>
            <person name="Hauser L."/>
            <person name="Markowitz V."/>
            <person name="Cheng J.-F."/>
            <person name="Hugenholtz P."/>
            <person name="Woyke T."/>
            <person name="Wu D."/>
            <person name="Pukall R."/>
            <person name="Steenblock K."/>
            <person name="Brambilla E."/>
            <person name="Klenk H.-P."/>
            <person name="Eisen J.A."/>
        </authorList>
    </citation>
    <scope>NUCLEOTIDE SEQUENCE [LARGE SCALE GENOMIC DNA]</scope>
    <source>
        <strain evidence="3">DSM 19664 / LMG 22246 / CIP 109416 / KR-200</strain>
    </source>
</reference>
<organism evidence="2 3">
    <name type="scientific">Deinococcus peraridilitoris (strain DSM 19664 / LMG 22246 / CIP 109416 / KR-200)</name>
    <dbReference type="NCBI Taxonomy" id="937777"/>
    <lineage>
        <taxon>Bacteria</taxon>
        <taxon>Thermotogati</taxon>
        <taxon>Deinococcota</taxon>
        <taxon>Deinococci</taxon>
        <taxon>Deinococcales</taxon>
        <taxon>Deinococcaceae</taxon>
        <taxon>Deinococcus</taxon>
    </lineage>
</organism>
<gene>
    <name evidence="2" type="ordered locus">Deipe_1015</name>
</gene>
<feature type="transmembrane region" description="Helical" evidence="1">
    <location>
        <begin position="51"/>
        <end position="69"/>
    </location>
</feature>
<dbReference type="AlphaFoldDB" id="K9ZZF6"/>
<dbReference type="HOGENOM" id="CLU_2381411_0_0_0"/>
<evidence type="ECO:0000256" key="1">
    <source>
        <dbReference type="SAM" id="Phobius"/>
    </source>
</evidence>
<dbReference type="KEGG" id="dpd:Deipe_1015"/>
<protein>
    <submittedName>
        <fullName evidence="2">Uncharacterized protein</fullName>
    </submittedName>
</protein>
<proteinExistence type="predicted"/>
<dbReference type="Proteomes" id="UP000010467">
    <property type="component" value="Chromosome"/>
</dbReference>
<dbReference type="STRING" id="937777.Deipe_1015"/>
<sequence>MYLLIRLIESLVLGSGCGGHTVFALLGPLLLGPGGLALGLTSWEKHPQRSAFGFGLAASSLFPALFYGAQSMAHLKDLGCAPALPLPTAPSNFR</sequence>
<dbReference type="EMBL" id="CP003382">
    <property type="protein sequence ID" value="AFZ66579.1"/>
    <property type="molecule type" value="Genomic_DNA"/>
</dbReference>
<evidence type="ECO:0000313" key="2">
    <source>
        <dbReference type="EMBL" id="AFZ66579.1"/>
    </source>
</evidence>
<accession>K9ZZF6</accession>
<feature type="transmembrane region" description="Helical" evidence="1">
    <location>
        <begin position="12"/>
        <end position="31"/>
    </location>
</feature>
<keyword evidence="1" id="KW-0472">Membrane</keyword>
<keyword evidence="1" id="KW-1133">Transmembrane helix</keyword>
<dbReference type="PATRIC" id="fig|937777.3.peg.1018"/>
<keyword evidence="1" id="KW-0812">Transmembrane</keyword>
<evidence type="ECO:0000313" key="3">
    <source>
        <dbReference type="Proteomes" id="UP000010467"/>
    </source>
</evidence>